<gene>
    <name evidence="1" type="ORF">ACFQPB_16605</name>
</gene>
<comment type="caution">
    <text evidence="1">The sequence shown here is derived from an EMBL/GenBank/DDBJ whole genome shotgun (WGS) entry which is preliminary data.</text>
</comment>
<sequence length="377" mass="41444">MAEPLKHLLNDGVPPRIAAMLKRAWRGFGTAAFLRQIEPGYEGLELMQRGQRIAEALHAHLPTDVPRALAVLTESLDPPMGLDAKGEPDAGDRSYSAFLYLPHSMYIAAHGLPHLDDAMRAQHALTQRFTAEFSLRPYLLHHREATLKHLHAWAQDNNAHVRRAASEGTRPRLPWAPRLPAFQKDPTFALPLLDALKDDPSSYVRRSVANHLGDIAKDHPGVATDTARNWLRGASAEREALVRHGLRFLVKQCHAGALETLGVGHAVQLDVAAARITPAHVLIGGKLRIEVELHNPTQRPQRVLADLQVHYVKASGEASPKVFKLSTLELAPGETVTLGKTLSLAQMTTRTHYPGRHAVALLLNGRSQPLGHFDLTA</sequence>
<reference evidence="2" key="1">
    <citation type="journal article" date="2019" name="Int. J. Syst. Evol. Microbiol.">
        <title>The Global Catalogue of Microorganisms (GCM) 10K type strain sequencing project: providing services to taxonomists for standard genome sequencing and annotation.</title>
        <authorList>
            <consortium name="The Broad Institute Genomics Platform"/>
            <consortium name="The Broad Institute Genome Sequencing Center for Infectious Disease"/>
            <person name="Wu L."/>
            <person name="Ma J."/>
        </authorList>
    </citation>
    <scope>NUCLEOTIDE SEQUENCE [LARGE SCALE GENOMIC DNA]</scope>
    <source>
        <strain evidence="2">CGMCC 1.12371</strain>
    </source>
</reference>
<dbReference type="EMBL" id="JBHTCA010000015">
    <property type="protein sequence ID" value="MFC7410488.1"/>
    <property type="molecule type" value="Genomic_DNA"/>
</dbReference>
<name>A0ABW2QPJ4_9BURK</name>
<proteinExistence type="predicted"/>
<dbReference type="Gene3D" id="1.25.40.290">
    <property type="entry name" value="ARM repeat domains"/>
    <property type="match status" value="1"/>
</dbReference>
<dbReference type="InterPro" id="IPR016024">
    <property type="entry name" value="ARM-type_fold"/>
</dbReference>
<keyword evidence="2" id="KW-1185">Reference proteome</keyword>
<dbReference type="Proteomes" id="UP001596501">
    <property type="component" value="Unassembled WGS sequence"/>
</dbReference>
<protein>
    <submittedName>
        <fullName evidence="1">DNA alkylation repair protein</fullName>
    </submittedName>
</protein>
<accession>A0ABW2QPJ4</accession>
<evidence type="ECO:0000313" key="2">
    <source>
        <dbReference type="Proteomes" id="UP001596501"/>
    </source>
</evidence>
<organism evidence="1 2">
    <name type="scientific">Hydrogenophaga atypica</name>
    <dbReference type="NCBI Taxonomy" id="249409"/>
    <lineage>
        <taxon>Bacteria</taxon>
        <taxon>Pseudomonadati</taxon>
        <taxon>Pseudomonadota</taxon>
        <taxon>Betaproteobacteria</taxon>
        <taxon>Burkholderiales</taxon>
        <taxon>Comamonadaceae</taxon>
        <taxon>Hydrogenophaga</taxon>
    </lineage>
</organism>
<dbReference type="SUPFAM" id="SSF48371">
    <property type="entry name" value="ARM repeat"/>
    <property type="match status" value="1"/>
</dbReference>
<dbReference type="RefSeq" id="WP_382225642.1">
    <property type="nucleotide sequence ID" value="NZ_JBHTCA010000015.1"/>
</dbReference>
<evidence type="ECO:0000313" key="1">
    <source>
        <dbReference type="EMBL" id="MFC7410488.1"/>
    </source>
</evidence>